<proteinExistence type="inferred from homology"/>
<evidence type="ECO:0000256" key="2">
    <source>
        <dbReference type="ARBA" id="ARBA00022448"/>
    </source>
</evidence>
<dbReference type="NCBIfam" id="NF037995">
    <property type="entry name" value="TRAP_S1"/>
    <property type="match status" value="1"/>
</dbReference>
<dbReference type="InterPro" id="IPR038404">
    <property type="entry name" value="TRAP_DctP_sf"/>
</dbReference>
<dbReference type="InterPro" id="IPR004682">
    <property type="entry name" value="TRAP_DctP"/>
</dbReference>
<dbReference type="AlphaFoldDB" id="A0A8G2FFG5"/>
<dbReference type="PIRSF" id="PIRSF006470">
    <property type="entry name" value="DctB"/>
    <property type="match status" value="1"/>
</dbReference>
<dbReference type="RefSeq" id="WP_092193662.1">
    <property type="nucleotide sequence ID" value="NZ_FOTO01000012.1"/>
</dbReference>
<evidence type="ECO:0000313" key="6">
    <source>
        <dbReference type="Proteomes" id="UP000199581"/>
    </source>
</evidence>
<dbReference type="GO" id="GO:0030288">
    <property type="term" value="C:outer membrane-bounded periplasmic space"/>
    <property type="evidence" value="ECO:0007669"/>
    <property type="project" value="InterPro"/>
</dbReference>
<accession>A0A8G2FFG5</accession>
<feature type="chain" id="PRO_5034636524" evidence="4">
    <location>
        <begin position="23"/>
        <end position="335"/>
    </location>
</feature>
<reference evidence="5 6" key="1">
    <citation type="submission" date="2016-10" db="EMBL/GenBank/DDBJ databases">
        <authorList>
            <person name="Varghese N."/>
            <person name="Submissions S."/>
        </authorList>
    </citation>
    <scope>NUCLEOTIDE SEQUENCE [LARGE SCALE GENOMIC DNA]</scope>
    <source>
        <strain evidence="5 6">DSM 1741</strain>
    </source>
</reference>
<gene>
    <name evidence="5" type="ORF">SAMN05421830_11275</name>
</gene>
<keyword evidence="2" id="KW-0813">Transport</keyword>
<evidence type="ECO:0000256" key="3">
    <source>
        <dbReference type="ARBA" id="ARBA00022729"/>
    </source>
</evidence>
<dbReference type="Proteomes" id="UP000199581">
    <property type="component" value="Unassembled WGS sequence"/>
</dbReference>
<sequence length="335" mass="37199">MKRNIGLILATLCFLCSTSVWAAPGVVLKMALGDPKESEMGVVGETFKKYVEEKSGGAIEVQTFYSGALGDETETIHNARRGTLDLTCVGIANTVPFVKELGMLTLPYMFNNLDEVVAATNGESAKILTDYALKGGFRPLTWTYTDFRYISNSKRPITKMDDIKGLKFRVPQSAVLLASYKSWGASPVPISWSETFTALQQGVVDGQCYGYIGFRAMKFNEANQKYITEIHYTYQLQPLIMSERVFQKMTPEQQQLMLDAGKAAQEAVLQYQIEQSSKAKEELVGLGVVVSQLENEEDWKQAAVGQVWPEMADFVGGKDAINAFLKSFGKPEWKP</sequence>
<keyword evidence="6" id="KW-1185">Reference proteome</keyword>
<keyword evidence="3 4" id="KW-0732">Signal</keyword>
<organism evidence="5 6">
    <name type="scientific">Desulfomicrobium norvegicum (strain DSM 1741 / NCIMB 8310)</name>
    <name type="common">Desulfovibrio baculatus (strain Norway 4)</name>
    <name type="synonym">Desulfovibrio desulfuricans (strain Norway 4)</name>
    <dbReference type="NCBI Taxonomy" id="52561"/>
    <lineage>
        <taxon>Bacteria</taxon>
        <taxon>Pseudomonadati</taxon>
        <taxon>Thermodesulfobacteriota</taxon>
        <taxon>Desulfovibrionia</taxon>
        <taxon>Desulfovibrionales</taxon>
        <taxon>Desulfomicrobiaceae</taxon>
        <taxon>Desulfomicrobium</taxon>
    </lineage>
</organism>
<evidence type="ECO:0000313" key="5">
    <source>
        <dbReference type="EMBL" id="SFM04400.1"/>
    </source>
</evidence>
<evidence type="ECO:0000256" key="4">
    <source>
        <dbReference type="SAM" id="SignalP"/>
    </source>
</evidence>
<name>A0A8G2FFG5_DESNO</name>
<dbReference type="PANTHER" id="PTHR33376:SF7">
    <property type="entry name" value="C4-DICARBOXYLATE-BINDING PROTEIN DCTB"/>
    <property type="match status" value="1"/>
</dbReference>
<evidence type="ECO:0000256" key="1">
    <source>
        <dbReference type="ARBA" id="ARBA00009023"/>
    </source>
</evidence>
<protein>
    <submittedName>
        <fullName evidence="5">Tripartite ATP-independent transporter solute receptor, DctP family</fullName>
    </submittedName>
</protein>
<dbReference type="OrthoDB" id="8690069at2"/>
<dbReference type="PANTHER" id="PTHR33376">
    <property type="match status" value="1"/>
</dbReference>
<dbReference type="EMBL" id="FOTO01000012">
    <property type="protein sequence ID" value="SFM04400.1"/>
    <property type="molecule type" value="Genomic_DNA"/>
</dbReference>
<feature type="signal peptide" evidence="4">
    <location>
        <begin position="1"/>
        <end position="22"/>
    </location>
</feature>
<dbReference type="CDD" id="cd13603">
    <property type="entry name" value="PBP2_TRAP_Siap_TeaA_like"/>
    <property type="match status" value="1"/>
</dbReference>
<dbReference type="InterPro" id="IPR018389">
    <property type="entry name" value="DctP_fam"/>
</dbReference>
<keyword evidence="5" id="KW-0675">Receptor</keyword>
<comment type="similarity">
    <text evidence="1">Belongs to the bacterial solute-binding protein 7 family.</text>
</comment>
<comment type="caution">
    <text evidence="5">The sequence shown here is derived from an EMBL/GenBank/DDBJ whole genome shotgun (WGS) entry which is preliminary data.</text>
</comment>
<dbReference type="Gene3D" id="3.40.190.170">
    <property type="entry name" value="Bacterial extracellular solute-binding protein, family 7"/>
    <property type="match status" value="1"/>
</dbReference>
<dbReference type="Pfam" id="PF03480">
    <property type="entry name" value="DctP"/>
    <property type="match status" value="1"/>
</dbReference>
<dbReference type="GO" id="GO:0055085">
    <property type="term" value="P:transmembrane transport"/>
    <property type="evidence" value="ECO:0007669"/>
    <property type="project" value="InterPro"/>
</dbReference>